<proteinExistence type="predicted"/>
<accession>A0A4Y6EI34</accession>
<protein>
    <submittedName>
        <fullName evidence="1">Uncharacterized protein</fullName>
    </submittedName>
</protein>
<evidence type="ECO:0000313" key="2">
    <source>
        <dbReference type="Proteomes" id="UP000317164"/>
    </source>
</evidence>
<evidence type="ECO:0000313" key="1">
    <source>
        <dbReference type="EMBL" id="QDF18393.1"/>
    </source>
</evidence>
<name>A0A4Y6EI34_9CAUD</name>
<dbReference type="EMBL" id="MK801734">
    <property type="protein sequence ID" value="QDF18393.1"/>
    <property type="molecule type" value="Genomic_DNA"/>
</dbReference>
<dbReference type="Proteomes" id="UP000317164">
    <property type="component" value="Segment"/>
</dbReference>
<organism evidence="1 2">
    <name type="scientific">Gordonia phage LordFarquaad</name>
    <dbReference type="NCBI Taxonomy" id="2588134"/>
    <lineage>
        <taxon>Viruses</taxon>
        <taxon>Duplodnaviria</taxon>
        <taxon>Heunggongvirae</taxon>
        <taxon>Uroviricota</taxon>
        <taxon>Caudoviricetes</taxon>
        <taxon>Attisvirus</taxon>
        <taxon>Attisvirus attis</taxon>
    </lineage>
</organism>
<sequence length="166" mass="18329">MLDTDSAGPVVSCACATVGSDARSRLSFPGSGLRESRTAMAVVEIVATRLIMIVVIPARVDTGQADAESQRETRWSESARRLWLRRVWIRRPAHRHRPRLRRLTMAQREYATGGLVSAGTAIFGGECHGGECGGHWEREQVCRPGLPPMCESFYVCGYDLRPNTDA</sequence>
<reference evidence="1 2" key="1">
    <citation type="submission" date="2019-04" db="EMBL/GenBank/DDBJ databases">
        <authorList>
            <person name="Bortz R.L."/>
            <person name="Baker A."/>
            <person name="Breth J.N."/>
            <person name="Jacob A."/>
            <person name="Schimel E.C."/>
            <person name="Smith C.M."/>
            <person name="Venbakkam A."/>
            <person name="Yellapragada S."/>
            <person name="Butela K.A."/>
            <person name="Garlena R.A."/>
            <person name="Russell D.A."/>
            <person name="Pope W.H."/>
            <person name="Jacobs-Sera D."/>
            <person name="Hatfull G.F."/>
        </authorList>
    </citation>
    <scope>NUCLEOTIDE SEQUENCE [LARGE SCALE GENOMIC DNA]</scope>
</reference>
<gene>
    <name evidence="1" type="primary">73</name>
    <name evidence="1" type="ORF">SEA_LORDFARQUAAD_73</name>
</gene>